<reference evidence="11" key="1">
    <citation type="submission" date="2022-07" db="EMBL/GenBank/DDBJ databases">
        <authorList>
            <person name="Macas J."/>
            <person name="Novak P."/>
            <person name="Neumann P."/>
        </authorList>
    </citation>
    <scope>NUCLEOTIDE SEQUENCE</scope>
</reference>
<organism evidence="11 12">
    <name type="scientific">Cuscuta epithymum</name>
    <dbReference type="NCBI Taxonomy" id="186058"/>
    <lineage>
        <taxon>Eukaryota</taxon>
        <taxon>Viridiplantae</taxon>
        <taxon>Streptophyta</taxon>
        <taxon>Embryophyta</taxon>
        <taxon>Tracheophyta</taxon>
        <taxon>Spermatophyta</taxon>
        <taxon>Magnoliopsida</taxon>
        <taxon>eudicotyledons</taxon>
        <taxon>Gunneridae</taxon>
        <taxon>Pentapetalae</taxon>
        <taxon>asterids</taxon>
        <taxon>lamiids</taxon>
        <taxon>Solanales</taxon>
        <taxon>Convolvulaceae</taxon>
        <taxon>Cuscuteae</taxon>
        <taxon>Cuscuta</taxon>
        <taxon>Cuscuta subgen. Cuscuta</taxon>
    </lineage>
</organism>
<dbReference type="FunFam" id="3.90.730.10:FF:000003">
    <property type="entry name" value="Ribonuclease 3"/>
    <property type="match status" value="1"/>
</dbReference>
<dbReference type="GO" id="GO:0005576">
    <property type="term" value="C:extracellular region"/>
    <property type="evidence" value="ECO:0007669"/>
    <property type="project" value="TreeGrafter"/>
</dbReference>
<dbReference type="Proteomes" id="UP001152523">
    <property type="component" value="Unassembled WGS sequence"/>
</dbReference>
<dbReference type="GO" id="GO:0003723">
    <property type="term" value="F:RNA binding"/>
    <property type="evidence" value="ECO:0007669"/>
    <property type="project" value="InterPro"/>
</dbReference>
<evidence type="ECO:0000256" key="6">
    <source>
        <dbReference type="ARBA" id="ARBA00023157"/>
    </source>
</evidence>
<dbReference type="Gene3D" id="3.90.730.10">
    <property type="entry name" value="Ribonuclease T2-like"/>
    <property type="match status" value="1"/>
</dbReference>
<feature type="chain" id="PRO_5043516209" evidence="10">
    <location>
        <begin position="27"/>
        <end position="240"/>
    </location>
</feature>
<evidence type="ECO:0000256" key="3">
    <source>
        <dbReference type="ARBA" id="ARBA00022759"/>
    </source>
</evidence>
<evidence type="ECO:0000256" key="7">
    <source>
        <dbReference type="ARBA" id="ARBA00023239"/>
    </source>
</evidence>
<dbReference type="InterPro" id="IPR033130">
    <property type="entry name" value="RNase_T2_His_AS_2"/>
</dbReference>
<keyword evidence="12" id="KW-1185">Reference proteome</keyword>
<dbReference type="GO" id="GO:0006401">
    <property type="term" value="P:RNA catabolic process"/>
    <property type="evidence" value="ECO:0007669"/>
    <property type="project" value="TreeGrafter"/>
</dbReference>
<proteinExistence type="inferred from homology"/>
<keyword evidence="7" id="KW-0456">Lyase</keyword>
<comment type="similarity">
    <text evidence="1 9">Belongs to the RNase T2 family.</text>
</comment>
<evidence type="ECO:0000313" key="12">
    <source>
        <dbReference type="Proteomes" id="UP001152523"/>
    </source>
</evidence>
<dbReference type="EMBL" id="CAMAPF010000954">
    <property type="protein sequence ID" value="CAH9129008.1"/>
    <property type="molecule type" value="Genomic_DNA"/>
</dbReference>
<dbReference type="PANTHER" id="PTHR11240:SF75">
    <property type="entry name" value="RIBONUCLEASE 3"/>
    <property type="match status" value="1"/>
</dbReference>
<keyword evidence="2" id="KW-0540">Nuclease</keyword>
<comment type="caution">
    <text evidence="11">The sequence shown here is derived from an EMBL/GenBank/DDBJ whole genome shotgun (WGS) entry which is preliminary data.</text>
</comment>
<dbReference type="Pfam" id="PF00445">
    <property type="entry name" value="Ribonuclease_T2"/>
    <property type="match status" value="1"/>
</dbReference>
<evidence type="ECO:0000256" key="9">
    <source>
        <dbReference type="RuleBase" id="RU004328"/>
    </source>
</evidence>
<dbReference type="SUPFAM" id="SSF55895">
    <property type="entry name" value="Ribonuclease Rh-like"/>
    <property type="match status" value="1"/>
</dbReference>
<keyword evidence="4" id="KW-0378">Hydrolase</keyword>
<keyword evidence="6" id="KW-1015">Disulfide bond</keyword>
<dbReference type="PANTHER" id="PTHR11240">
    <property type="entry name" value="RIBONUCLEASE T2"/>
    <property type="match status" value="1"/>
</dbReference>
<evidence type="ECO:0000256" key="2">
    <source>
        <dbReference type="ARBA" id="ARBA00022722"/>
    </source>
</evidence>
<name>A0AAV0F0L9_9ASTE</name>
<sequence length="240" mass="27074">MKRLIYGSATLIIVLVLPCLMASSLSRDFDFFYFVQQWPGAYCSQRSRSCCYPKSGKPAEDFSIHGLWPNYLSGKWPQNCDPQTSLDESQISDMMSAMEQEWPSLACPSSDGVRFWSHEWEKHGTCSGLNQHDYFQKALSFKTKANLLQHLNQAGIRPREGKDYSLEEIKAAIKEGVGFDPFIDCNVDSSGNHQLYQVYLCVDTSAQDFIDCPVFPHGGKCGSKIEFPSFSSSKSSHDEF</sequence>
<dbReference type="GO" id="GO:0016787">
    <property type="term" value="F:hydrolase activity"/>
    <property type="evidence" value="ECO:0007669"/>
    <property type="project" value="UniProtKB-KW"/>
</dbReference>
<accession>A0AAV0F0L9</accession>
<feature type="active site" evidence="8">
    <location>
        <position position="65"/>
    </location>
</feature>
<feature type="active site" evidence="8">
    <location>
        <position position="119"/>
    </location>
</feature>
<gene>
    <name evidence="11" type="ORF">CEPIT_LOCUS29512</name>
</gene>
<dbReference type="InterPro" id="IPR018188">
    <property type="entry name" value="RNase_T2_His_AS_1"/>
</dbReference>
<dbReference type="AlphaFoldDB" id="A0AAV0F0L9"/>
<dbReference type="PROSITE" id="PS00531">
    <property type="entry name" value="RNASE_T2_2"/>
    <property type="match status" value="1"/>
</dbReference>
<dbReference type="InterPro" id="IPR036430">
    <property type="entry name" value="RNase_T2-like_sf"/>
</dbReference>
<dbReference type="PROSITE" id="PS00530">
    <property type="entry name" value="RNASE_T2_1"/>
    <property type="match status" value="1"/>
</dbReference>
<evidence type="ECO:0000256" key="5">
    <source>
        <dbReference type="ARBA" id="ARBA00023016"/>
    </source>
</evidence>
<keyword evidence="5" id="KW-0346">Stress response</keyword>
<keyword evidence="10" id="KW-0732">Signal</keyword>
<evidence type="ECO:0000256" key="4">
    <source>
        <dbReference type="ARBA" id="ARBA00022801"/>
    </source>
</evidence>
<feature type="active site" evidence="8">
    <location>
        <position position="123"/>
    </location>
</feature>
<protein>
    <submittedName>
        <fullName evidence="11">Uncharacterized protein</fullName>
    </submittedName>
</protein>
<evidence type="ECO:0000256" key="1">
    <source>
        <dbReference type="ARBA" id="ARBA00007469"/>
    </source>
</evidence>
<dbReference type="GO" id="GO:0033897">
    <property type="term" value="F:ribonuclease T2 activity"/>
    <property type="evidence" value="ECO:0007669"/>
    <property type="project" value="InterPro"/>
</dbReference>
<feature type="signal peptide" evidence="10">
    <location>
        <begin position="1"/>
        <end position="26"/>
    </location>
</feature>
<evidence type="ECO:0000256" key="10">
    <source>
        <dbReference type="SAM" id="SignalP"/>
    </source>
</evidence>
<dbReference type="CDD" id="cd01061">
    <property type="entry name" value="RNase_T2_euk"/>
    <property type="match status" value="1"/>
</dbReference>
<dbReference type="InterPro" id="IPR033697">
    <property type="entry name" value="Ribonuclease_T2_eukaryotic"/>
</dbReference>
<dbReference type="InterPro" id="IPR001568">
    <property type="entry name" value="RNase_T2-like"/>
</dbReference>
<evidence type="ECO:0000256" key="8">
    <source>
        <dbReference type="PIRSR" id="PIRSR633697-1"/>
    </source>
</evidence>
<keyword evidence="3" id="KW-0255">Endonuclease</keyword>
<evidence type="ECO:0000313" key="11">
    <source>
        <dbReference type="EMBL" id="CAH9129008.1"/>
    </source>
</evidence>